<dbReference type="EMBL" id="HBIU01017201">
    <property type="protein sequence ID" value="CAE0629337.1"/>
    <property type="molecule type" value="Transcribed_RNA"/>
</dbReference>
<comment type="cofactor">
    <cofactor evidence="2">
        <name>heme b</name>
        <dbReference type="ChEBI" id="CHEBI:60344"/>
    </cofactor>
</comment>
<evidence type="ECO:0000256" key="4">
    <source>
        <dbReference type="ARBA" id="ARBA00004971"/>
    </source>
</evidence>
<reference evidence="13" key="1">
    <citation type="submission" date="2021-01" db="EMBL/GenBank/DDBJ databases">
        <authorList>
            <person name="Corre E."/>
            <person name="Pelletier E."/>
            <person name="Niang G."/>
            <person name="Scheremetjew M."/>
            <person name="Finn R."/>
            <person name="Kale V."/>
            <person name="Holt S."/>
            <person name="Cochrane G."/>
            <person name="Meng A."/>
            <person name="Brown T."/>
            <person name="Cohen L."/>
        </authorList>
    </citation>
    <scope>NUCLEOTIDE SEQUENCE</scope>
    <source>
        <strain evidence="13">CCMP3107</strain>
    </source>
</reference>
<dbReference type="InterPro" id="IPR001199">
    <property type="entry name" value="Cyt_B5-like_heme/steroid-bd"/>
</dbReference>
<evidence type="ECO:0000256" key="6">
    <source>
        <dbReference type="ARBA" id="ARBA00022505"/>
    </source>
</evidence>
<feature type="domain" description="Cytochrome b5 heme-binding" evidence="12">
    <location>
        <begin position="72"/>
        <end position="151"/>
    </location>
</feature>
<dbReference type="GO" id="GO:0020037">
    <property type="term" value="F:heme binding"/>
    <property type="evidence" value="ECO:0007669"/>
    <property type="project" value="TreeGrafter"/>
</dbReference>
<dbReference type="FunFam" id="3.10.120.10:FF:000007">
    <property type="entry name" value="Sulfite oxidase, mitochondrial"/>
    <property type="match status" value="1"/>
</dbReference>
<dbReference type="GO" id="GO:0005758">
    <property type="term" value="C:mitochondrial intermembrane space"/>
    <property type="evidence" value="ECO:0007669"/>
    <property type="project" value="UniProtKB-SubCell"/>
</dbReference>
<dbReference type="InterPro" id="IPR036400">
    <property type="entry name" value="Cyt_B5-like_heme/steroid_sf"/>
</dbReference>
<keyword evidence="7" id="KW-0349">Heme</keyword>
<dbReference type="Pfam" id="PF00174">
    <property type="entry name" value="Oxidored_molyb"/>
    <property type="match status" value="1"/>
</dbReference>
<dbReference type="SUPFAM" id="SSF55856">
    <property type="entry name" value="Cytochrome b5-like heme/steroid binding domain"/>
    <property type="match status" value="1"/>
</dbReference>
<evidence type="ECO:0000256" key="1">
    <source>
        <dbReference type="ARBA" id="ARBA00001924"/>
    </source>
</evidence>
<dbReference type="Gene3D" id="3.10.120.10">
    <property type="entry name" value="Cytochrome b5-like heme/steroid binding domain"/>
    <property type="match status" value="1"/>
</dbReference>
<gene>
    <name evidence="13" type="ORF">HAKA00212_LOCUS8019</name>
    <name evidence="14" type="ORF">HAKA00212_LOCUS8020</name>
</gene>
<evidence type="ECO:0000259" key="12">
    <source>
        <dbReference type="PROSITE" id="PS50255"/>
    </source>
</evidence>
<dbReference type="Pfam" id="PF03404">
    <property type="entry name" value="Mo-co_dimer"/>
    <property type="match status" value="1"/>
</dbReference>
<dbReference type="InterPro" id="IPR000572">
    <property type="entry name" value="OxRdtase_Mopterin-bd_dom"/>
</dbReference>
<dbReference type="InterPro" id="IPR036374">
    <property type="entry name" value="OxRdtase_Mopterin-bd_sf"/>
</dbReference>
<name>A0A6V1PET4_HETAK</name>
<evidence type="ECO:0000256" key="8">
    <source>
        <dbReference type="ARBA" id="ARBA00022723"/>
    </source>
</evidence>
<keyword evidence="9" id="KW-0560">Oxidoreductase</keyword>
<dbReference type="GO" id="GO:0043546">
    <property type="term" value="F:molybdopterin cofactor binding"/>
    <property type="evidence" value="ECO:0007669"/>
    <property type="project" value="TreeGrafter"/>
</dbReference>
<dbReference type="FunFam" id="3.90.420.10:FF:000002">
    <property type="entry name" value="sulfite oxidase, mitochondrial"/>
    <property type="match status" value="1"/>
</dbReference>
<dbReference type="InterPro" id="IPR014756">
    <property type="entry name" value="Ig_E-set"/>
</dbReference>
<protein>
    <recommendedName>
        <fullName evidence="5">sulfite oxidase</fullName>
        <ecNumber evidence="5">1.8.3.1</ecNumber>
    </recommendedName>
</protein>
<evidence type="ECO:0000256" key="2">
    <source>
        <dbReference type="ARBA" id="ARBA00001970"/>
    </source>
</evidence>
<dbReference type="EC" id="1.8.3.1" evidence="5"/>
<comment type="cofactor">
    <cofactor evidence="1">
        <name>Mo-molybdopterin</name>
        <dbReference type="ChEBI" id="CHEBI:71302"/>
    </cofactor>
</comment>
<dbReference type="SMART" id="SM01117">
    <property type="entry name" value="Cyt-b5"/>
    <property type="match status" value="1"/>
</dbReference>
<keyword evidence="8" id="KW-0479">Metal-binding</keyword>
<dbReference type="GO" id="GO:0006790">
    <property type="term" value="P:sulfur compound metabolic process"/>
    <property type="evidence" value="ECO:0007669"/>
    <property type="project" value="TreeGrafter"/>
</dbReference>
<dbReference type="SUPFAM" id="SSF81296">
    <property type="entry name" value="E set domains"/>
    <property type="match status" value="1"/>
</dbReference>
<dbReference type="PRINTS" id="PR00407">
    <property type="entry name" value="EUMOPTERIN"/>
</dbReference>
<dbReference type="InterPro" id="IPR005066">
    <property type="entry name" value="MoCF_OxRdtse_dimer"/>
</dbReference>
<accession>A0A6V1PET4</accession>
<dbReference type="Gene3D" id="2.60.40.650">
    <property type="match status" value="1"/>
</dbReference>
<dbReference type="CDD" id="cd02111">
    <property type="entry name" value="eukary_SO_Moco"/>
    <property type="match status" value="1"/>
</dbReference>
<evidence type="ECO:0000256" key="7">
    <source>
        <dbReference type="ARBA" id="ARBA00022617"/>
    </source>
</evidence>
<evidence type="ECO:0000256" key="5">
    <source>
        <dbReference type="ARBA" id="ARBA00012505"/>
    </source>
</evidence>
<sequence length="544" mass="59289">MALHFQASRTARLVSASLNKTCSKRAFFASISQEQQKSFFFADSTLGASLLASTALLLSALQANNTSCEKAETLYTVEEVSKHNSQENGIWVTYKGGVYDVTAFAAAHPGGAAKLQLAAGGALEPYWALYGQHNQANVRELLAQYRIGALKDPPPAQTDAADPYKDDPPRHPALLVNSAKPFNAEPPPALLMDAFLTPNELFYKRNHLPVPLIRAEDYRLEVEVPGKGSVTFTLAELKAKFAHHTVTATMQCAGNRRADMAKVKPLRGLSWGGTAIGNAEWTGVRLRDVLRHCGLDEAGEEALPHVHFESLDRDTEKCYAVSIPTEKAMDARGDTLLAWGMNGEDLPRDHGYPLRVVVPGVVGARNVKWLGKIVAAPAESTGHWQVKDYKGFSPSVDWDDNPDFENAPSIQELPVQSMMTVPGPGLKVSPGEEVEVKGYAWAGGGRGIVRVDVSADGGRTWGVATLRPPGQPPNRSWAWTPFAFAFTVPRTARPGQSLELICKAIDSHFNQQPDTFAPTWNLRGVLSNAWHRVPLEVVAEEEED</sequence>
<organism evidence="13">
    <name type="scientific">Heterosigma akashiwo</name>
    <name type="common">Chromophytic alga</name>
    <name type="synonym">Heterosigma carterae</name>
    <dbReference type="NCBI Taxonomy" id="2829"/>
    <lineage>
        <taxon>Eukaryota</taxon>
        <taxon>Sar</taxon>
        <taxon>Stramenopiles</taxon>
        <taxon>Ochrophyta</taxon>
        <taxon>Raphidophyceae</taxon>
        <taxon>Chattonellales</taxon>
        <taxon>Chattonellaceae</taxon>
        <taxon>Heterosigma</taxon>
    </lineage>
</organism>
<evidence type="ECO:0000256" key="11">
    <source>
        <dbReference type="ARBA" id="ARBA00023128"/>
    </source>
</evidence>
<dbReference type="GO" id="GO:0030151">
    <property type="term" value="F:molybdenum ion binding"/>
    <property type="evidence" value="ECO:0007669"/>
    <property type="project" value="InterPro"/>
</dbReference>
<dbReference type="GO" id="GO:0008482">
    <property type="term" value="F:sulfite oxidase activity"/>
    <property type="evidence" value="ECO:0007669"/>
    <property type="project" value="UniProtKB-EC"/>
</dbReference>
<evidence type="ECO:0000313" key="14">
    <source>
        <dbReference type="EMBL" id="CAE0629338.1"/>
    </source>
</evidence>
<evidence type="ECO:0000256" key="10">
    <source>
        <dbReference type="ARBA" id="ARBA00023004"/>
    </source>
</evidence>
<dbReference type="PROSITE" id="PS50255">
    <property type="entry name" value="CYTOCHROME_B5_2"/>
    <property type="match status" value="1"/>
</dbReference>
<keyword evidence="6" id="KW-0500">Molybdenum</keyword>
<proteinExistence type="predicted"/>
<dbReference type="AlphaFoldDB" id="A0A6V1PET4"/>
<keyword evidence="10" id="KW-0408">Iron</keyword>
<dbReference type="InterPro" id="IPR008335">
    <property type="entry name" value="Mopterin_OxRdtase_euk"/>
</dbReference>
<dbReference type="PANTHER" id="PTHR19372">
    <property type="entry name" value="SULFITE REDUCTASE"/>
    <property type="match status" value="1"/>
</dbReference>
<evidence type="ECO:0000313" key="13">
    <source>
        <dbReference type="EMBL" id="CAE0629337.1"/>
    </source>
</evidence>
<dbReference type="EMBL" id="HBIU01017202">
    <property type="protein sequence ID" value="CAE0629338.1"/>
    <property type="molecule type" value="Transcribed_RNA"/>
</dbReference>
<dbReference type="Pfam" id="PF00173">
    <property type="entry name" value="Cyt-b5"/>
    <property type="match status" value="1"/>
</dbReference>
<comment type="pathway">
    <text evidence="4">Energy metabolism; sulfur metabolism.</text>
</comment>
<dbReference type="SUPFAM" id="SSF56524">
    <property type="entry name" value="Oxidoreductase molybdopterin-binding domain"/>
    <property type="match status" value="1"/>
</dbReference>
<dbReference type="Gene3D" id="3.90.420.10">
    <property type="entry name" value="Oxidoreductase, molybdopterin-binding domain"/>
    <property type="match status" value="1"/>
</dbReference>
<evidence type="ECO:0000256" key="3">
    <source>
        <dbReference type="ARBA" id="ARBA00004569"/>
    </source>
</evidence>
<dbReference type="PRINTS" id="PR00363">
    <property type="entry name" value="CYTOCHROMEB5"/>
</dbReference>
<comment type="subcellular location">
    <subcellularLocation>
        <location evidence="3">Mitochondrion intermembrane space</location>
    </subcellularLocation>
</comment>
<dbReference type="PANTHER" id="PTHR19372:SF7">
    <property type="entry name" value="SULFITE OXIDASE, MITOCHONDRIAL"/>
    <property type="match status" value="1"/>
</dbReference>
<evidence type="ECO:0000256" key="9">
    <source>
        <dbReference type="ARBA" id="ARBA00023002"/>
    </source>
</evidence>
<keyword evidence="11" id="KW-0496">Mitochondrion</keyword>